<dbReference type="EMBL" id="PQXK01000017">
    <property type="protein sequence ID" value="TGO41726.1"/>
    <property type="molecule type" value="Genomic_DNA"/>
</dbReference>
<evidence type="ECO:0000313" key="3">
    <source>
        <dbReference type="Proteomes" id="UP000297814"/>
    </source>
</evidence>
<evidence type="ECO:0000256" key="1">
    <source>
        <dbReference type="SAM" id="MobiDB-lite"/>
    </source>
</evidence>
<keyword evidence="3" id="KW-1185">Reference proteome</keyword>
<feature type="compositionally biased region" description="Polar residues" evidence="1">
    <location>
        <begin position="49"/>
        <end position="78"/>
    </location>
</feature>
<sequence length="256" mass="29311">MDPQGNDHRSTECELDHECDQEIQEAIQKVYQRLFLPESNRYELDHESSQVVQQTNQEQDNTSESVHASQEVIQQTNQEQDKRSESVHGVDEVESQESSRNEGSHGPIVMKIQAISITRHYRGYTFPFNFRALDLEFRHLKWIRNFLHRRIVTATVAAIDDAANIVDLPIEELFLSRTSTRLPKNAGIPDTWSMDTREVAGDPCFFILHGSRPQDGTATFDSMVGPEYDERLARSSQSTESCQEKFLPITEAPNTD</sequence>
<accession>A0A4Z1GXT2</accession>
<comment type="caution">
    <text evidence="2">The sequence shown here is derived from an EMBL/GenBank/DDBJ whole genome shotgun (WGS) entry which is preliminary data.</text>
</comment>
<feature type="compositionally biased region" description="Basic and acidic residues" evidence="1">
    <location>
        <begin position="79"/>
        <end position="103"/>
    </location>
</feature>
<feature type="region of interest" description="Disordered" evidence="1">
    <location>
        <begin position="42"/>
        <end position="105"/>
    </location>
</feature>
<dbReference type="AlphaFoldDB" id="A0A4Z1GXT2"/>
<reference evidence="2 3" key="1">
    <citation type="submission" date="2017-12" db="EMBL/GenBank/DDBJ databases">
        <title>Comparative genomics of Botrytis spp.</title>
        <authorList>
            <person name="Valero-Jimenez C.A."/>
            <person name="Tapia P."/>
            <person name="Veloso J."/>
            <person name="Silva-Moreno E."/>
            <person name="Staats M."/>
            <person name="Valdes J.H."/>
            <person name="Van Kan J.A.L."/>
        </authorList>
    </citation>
    <scope>NUCLEOTIDE SEQUENCE [LARGE SCALE GENOMIC DNA]</scope>
    <source>
        <strain evidence="2 3">Bh0001</strain>
    </source>
</reference>
<evidence type="ECO:0000313" key="2">
    <source>
        <dbReference type="EMBL" id="TGO41726.1"/>
    </source>
</evidence>
<protein>
    <submittedName>
        <fullName evidence="2">Uncharacterized protein</fullName>
    </submittedName>
</protein>
<proteinExistence type="predicted"/>
<feature type="region of interest" description="Disordered" evidence="1">
    <location>
        <begin position="231"/>
        <end position="256"/>
    </location>
</feature>
<dbReference type="Proteomes" id="UP000297814">
    <property type="component" value="Unassembled WGS sequence"/>
</dbReference>
<name>A0A4Z1GXT2_9HELO</name>
<organism evidence="2 3">
    <name type="scientific">Botrytis hyacinthi</name>
    <dbReference type="NCBI Taxonomy" id="278943"/>
    <lineage>
        <taxon>Eukaryota</taxon>
        <taxon>Fungi</taxon>
        <taxon>Dikarya</taxon>
        <taxon>Ascomycota</taxon>
        <taxon>Pezizomycotina</taxon>
        <taxon>Leotiomycetes</taxon>
        <taxon>Helotiales</taxon>
        <taxon>Sclerotiniaceae</taxon>
        <taxon>Botrytis</taxon>
    </lineage>
</organism>
<gene>
    <name evidence="2" type="ORF">BHYA_0017g00360</name>
</gene>